<dbReference type="Gramene" id="OPUNC07G12070.1">
    <property type="protein sequence ID" value="OPUNC07G12070.1"/>
    <property type="gene ID" value="OPUNC07G12070"/>
</dbReference>
<dbReference type="AlphaFoldDB" id="A0A0E0LKA0"/>
<dbReference type="Proteomes" id="UP000026962">
    <property type="component" value="Chromosome 7"/>
</dbReference>
<protein>
    <submittedName>
        <fullName evidence="1">Uncharacterized protein</fullName>
    </submittedName>
</protein>
<reference evidence="1" key="2">
    <citation type="submission" date="2018-05" db="EMBL/GenBank/DDBJ databases">
        <title>OpunRS2 (Oryza punctata Reference Sequence Version 2).</title>
        <authorList>
            <person name="Zhang J."/>
            <person name="Kudrna D."/>
            <person name="Lee S."/>
            <person name="Talag J."/>
            <person name="Welchert J."/>
            <person name="Wing R.A."/>
        </authorList>
    </citation>
    <scope>NUCLEOTIDE SEQUENCE [LARGE SCALE GENOMIC DNA]</scope>
</reference>
<dbReference type="HOGENOM" id="CLU_2562352_0_0_1"/>
<dbReference type="EnsemblPlants" id="OPUNC07G12070.1">
    <property type="protein sequence ID" value="OPUNC07G12070.1"/>
    <property type="gene ID" value="OPUNC07G12070"/>
</dbReference>
<proteinExistence type="predicted"/>
<sequence length="82" mass="8379">MEKEQQAGHAKLPHEQQLVHASTELMNHSLGYLRSMALGCAAKLGVAGPSTAPAAVSPLTTCTPRCPSTRASSPSCAASCAC</sequence>
<dbReference type="Gene3D" id="1.10.10.10">
    <property type="entry name" value="Winged helix-like DNA-binding domain superfamily/Winged helix DNA-binding domain"/>
    <property type="match status" value="1"/>
</dbReference>
<name>A0A0E0LKA0_ORYPU</name>
<organism evidence="1">
    <name type="scientific">Oryza punctata</name>
    <name type="common">Red rice</name>
    <dbReference type="NCBI Taxonomy" id="4537"/>
    <lineage>
        <taxon>Eukaryota</taxon>
        <taxon>Viridiplantae</taxon>
        <taxon>Streptophyta</taxon>
        <taxon>Embryophyta</taxon>
        <taxon>Tracheophyta</taxon>
        <taxon>Spermatophyta</taxon>
        <taxon>Magnoliopsida</taxon>
        <taxon>Liliopsida</taxon>
        <taxon>Poales</taxon>
        <taxon>Poaceae</taxon>
        <taxon>BOP clade</taxon>
        <taxon>Oryzoideae</taxon>
        <taxon>Oryzeae</taxon>
        <taxon>Oryzinae</taxon>
        <taxon>Oryza</taxon>
    </lineage>
</organism>
<accession>A0A0E0LKA0</accession>
<reference evidence="1" key="1">
    <citation type="submission" date="2015-04" db="UniProtKB">
        <authorList>
            <consortium name="EnsemblPlants"/>
        </authorList>
    </citation>
    <scope>IDENTIFICATION</scope>
</reference>
<keyword evidence="2" id="KW-1185">Reference proteome</keyword>
<dbReference type="STRING" id="4537.A0A0E0LKA0"/>
<evidence type="ECO:0000313" key="2">
    <source>
        <dbReference type="Proteomes" id="UP000026962"/>
    </source>
</evidence>
<evidence type="ECO:0000313" key="1">
    <source>
        <dbReference type="EnsemblPlants" id="OPUNC07G12070.1"/>
    </source>
</evidence>
<dbReference type="InterPro" id="IPR036388">
    <property type="entry name" value="WH-like_DNA-bd_sf"/>
</dbReference>